<sequence>MAELLKALTDVQTYLKTQQALLQNAGAFEACLKQQVDSWEQKFRSAKIDAVEAADLISALANGPWQTDQKARLSSSINDALIECSGTKGQRRPSQQVTNFGAYLMQMDLDALKSQASMIAKCEALAARSVLQAPSATDSFAALNELKKQLRLKRKTVPPPVPFLVSWPDKPEGSILTLYDEADPPVESHTDGTSVSHLSNNIALRKNSKMLAPCSTAMVLSGSSSSSALPTAIGNQGMASNPLLAFAAAFAQLAQGHGQAQSQASEPIPGLQFFKPKEKRSGGGQPAADSQDSQGSQGSPGDVAPASTLPLVAPPALAPPPPASPALGPAQPKPSESQSSMNQAILMKPEDQVAAYEAALKARETARQELPVMKRPAAAPTKVQKSAPKVKAKQAPKAKASQTSKAERFSGRADYNQWVASQKTLKGKVYK</sequence>
<gene>
    <name evidence="2" type="ORF">SCF082_LOCUS39257</name>
</gene>
<organism evidence="2 3">
    <name type="scientific">Durusdinium trenchii</name>
    <dbReference type="NCBI Taxonomy" id="1381693"/>
    <lineage>
        <taxon>Eukaryota</taxon>
        <taxon>Sar</taxon>
        <taxon>Alveolata</taxon>
        <taxon>Dinophyceae</taxon>
        <taxon>Suessiales</taxon>
        <taxon>Symbiodiniaceae</taxon>
        <taxon>Durusdinium</taxon>
    </lineage>
</organism>
<evidence type="ECO:0000256" key="1">
    <source>
        <dbReference type="SAM" id="MobiDB-lite"/>
    </source>
</evidence>
<evidence type="ECO:0000313" key="2">
    <source>
        <dbReference type="EMBL" id="CAK9082629.1"/>
    </source>
</evidence>
<dbReference type="Proteomes" id="UP001642464">
    <property type="component" value="Unassembled WGS sequence"/>
</dbReference>
<feature type="compositionally biased region" description="Pro residues" evidence="1">
    <location>
        <begin position="312"/>
        <end position="324"/>
    </location>
</feature>
<feature type="compositionally biased region" description="Low complexity" evidence="1">
    <location>
        <begin position="286"/>
        <end position="311"/>
    </location>
</feature>
<feature type="compositionally biased region" description="Polar residues" evidence="1">
    <location>
        <begin position="334"/>
        <end position="343"/>
    </location>
</feature>
<protein>
    <submittedName>
        <fullName evidence="2">Uncharacterized protein</fullName>
    </submittedName>
</protein>
<evidence type="ECO:0000313" key="3">
    <source>
        <dbReference type="Proteomes" id="UP001642464"/>
    </source>
</evidence>
<reference evidence="2 3" key="1">
    <citation type="submission" date="2024-02" db="EMBL/GenBank/DDBJ databases">
        <authorList>
            <person name="Chen Y."/>
            <person name="Shah S."/>
            <person name="Dougan E. K."/>
            <person name="Thang M."/>
            <person name="Chan C."/>
        </authorList>
    </citation>
    <scope>NUCLEOTIDE SEQUENCE [LARGE SCALE GENOMIC DNA]</scope>
</reference>
<feature type="region of interest" description="Disordered" evidence="1">
    <location>
        <begin position="273"/>
        <end position="348"/>
    </location>
</feature>
<dbReference type="EMBL" id="CAXAMM010038981">
    <property type="protein sequence ID" value="CAK9082629.1"/>
    <property type="molecule type" value="Genomic_DNA"/>
</dbReference>
<name>A0ABP0Q6K5_9DINO</name>
<feature type="region of interest" description="Disordered" evidence="1">
    <location>
        <begin position="367"/>
        <end position="413"/>
    </location>
</feature>
<proteinExistence type="predicted"/>
<keyword evidence="3" id="KW-1185">Reference proteome</keyword>
<comment type="caution">
    <text evidence="2">The sequence shown here is derived from an EMBL/GenBank/DDBJ whole genome shotgun (WGS) entry which is preliminary data.</text>
</comment>
<accession>A0ABP0Q6K5</accession>